<sequence>MMSNNEVVHRLQDAQQEQKVAMNMLNRQLSQIATLLNEMRGNEGKIPATVKIPGKENANMISLCSSGSKETDKLIKGTGQAGNLQREDLRAPLPKSTDPFFLGLERAAEEKERERKKVLLPEGISEIKISDEVSAVIQEEFPTKHADPGMFTLPITMGGEKIDNVICDLGASINIMPLSVYQKMKGAKIVHTEREIQLADGSCISPEGILENAIVQVHNFFYPADFHVIKMTDAESAGSSRVLLGRPFLKTAKALIDVFAGTICLNYHGKKYTFGVDRTTLSQNMEDLNAVSIVKPLVQESSEEEKVKENFEAGRVEELEKQEVGWLTNVEPQSLTDQELYEAMMSFCQVPKAAKPVGRCQVKGIAKLPKLKEQDLLTIDRGVRTKVVHTEVVCNVVPEKRVKTRKLYSDCKDKFGSILRMEDVER</sequence>
<dbReference type="InterPro" id="IPR021109">
    <property type="entry name" value="Peptidase_aspartic_dom_sf"/>
</dbReference>
<protein>
    <submittedName>
        <fullName evidence="1">Uncharacterized protein</fullName>
    </submittedName>
</protein>
<dbReference type="PANTHER" id="PTHR33067">
    <property type="entry name" value="RNA-DIRECTED DNA POLYMERASE-RELATED"/>
    <property type="match status" value="1"/>
</dbReference>
<evidence type="ECO:0000313" key="2">
    <source>
        <dbReference type="Proteomes" id="UP001567538"/>
    </source>
</evidence>
<dbReference type="PANTHER" id="PTHR33067:SF15">
    <property type="entry name" value="RNA-DIRECTED DNA POLYMERASE"/>
    <property type="match status" value="1"/>
</dbReference>
<evidence type="ECO:0000313" key="1">
    <source>
        <dbReference type="EMBL" id="KAL1544653.1"/>
    </source>
</evidence>
<dbReference type="CDD" id="cd00303">
    <property type="entry name" value="retropepsin_like"/>
    <property type="match status" value="1"/>
</dbReference>
<dbReference type="AlphaFoldDB" id="A0ABD1GNI7"/>
<keyword evidence="2" id="KW-1185">Reference proteome</keyword>
<proteinExistence type="predicted"/>
<dbReference type="Gene3D" id="2.40.70.10">
    <property type="entry name" value="Acid Proteases"/>
    <property type="match status" value="1"/>
</dbReference>
<name>A0ABD1GNI7_SALDI</name>
<reference evidence="1 2" key="1">
    <citation type="submission" date="2024-06" db="EMBL/GenBank/DDBJ databases">
        <title>A chromosome level genome sequence of Diviner's sage (Salvia divinorum).</title>
        <authorList>
            <person name="Ford S.A."/>
            <person name="Ro D.-K."/>
            <person name="Ness R.W."/>
            <person name="Phillips M.A."/>
        </authorList>
    </citation>
    <scope>NUCLEOTIDE SEQUENCE [LARGE SCALE GENOMIC DNA]</scope>
    <source>
        <strain evidence="1">SAF-2024a</strain>
        <tissue evidence="1">Leaf</tissue>
    </source>
</reference>
<gene>
    <name evidence="1" type="ORF">AAHA92_21475</name>
</gene>
<organism evidence="1 2">
    <name type="scientific">Salvia divinorum</name>
    <name type="common">Maria pastora</name>
    <name type="synonym">Diviner's sage</name>
    <dbReference type="NCBI Taxonomy" id="28513"/>
    <lineage>
        <taxon>Eukaryota</taxon>
        <taxon>Viridiplantae</taxon>
        <taxon>Streptophyta</taxon>
        <taxon>Embryophyta</taxon>
        <taxon>Tracheophyta</taxon>
        <taxon>Spermatophyta</taxon>
        <taxon>Magnoliopsida</taxon>
        <taxon>eudicotyledons</taxon>
        <taxon>Gunneridae</taxon>
        <taxon>Pentapetalae</taxon>
        <taxon>asterids</taxon>
        <taxon>lamiids</taxon>
        <taxon>Lamiales</taxon>
        <taxon>Lamiaceae</taxon>
        <taxon>Nepetoideae</taxon>
        <taxon>Mentheae</taxon>
        <taxon>Salviinae</taxon>
        <taxon>Salvia</taxon>
        <taxon>Salvia subgen. Calosphace</taxon>
    </lineage>
</organism>
<accession>A0ABD1GNI7</accession>
<dbReference type="EMBL" id="JBEAFC010000008">
    <property type="protein sequence ID" value="KAL1544653.1"/>
    <property type="molecule type" value="Genomic_DNA"/>
</dbReference>
<comment type="caution">
    <text evidence="1">The sequence shown here is derived from an EMBL/GenBank/DDBJ whole genome shotgun (WGS) entry which is preliminary data.</text>
</comment>
<dbReference type="Proteomes" id="UP001567538">
    <property type="component" value="Unassembled WGS sequence"/>
</dbReference>